<keyword evidence="2" id="KW-0963">Cytoplasm</keyword>
<evidence type="ECO:0000256" key="1">
    <source>
        <dbReference type="ARBA" id="ARBA00004496"/>
    </source>
</evidence>
<dbReference type="InterPro" id="IPR010941">
    <property type="entry name" value="PhaC_N"/>
</dbReference>
<dbReference type="Pfam" id="PF07167">
    <property type="entry name" value="PhaC_N"/>
    <property type="match status" value="1"/>
</dbReference>
<feature type="domain" description="Poly-beta-hydroxybutyrate polymerase N-terminal" evidence="7">
    <location>
        <begin position="126"/>
        <end position="297"/>
    </location>
</feature>
<dbReference type="Proteomes" id="UP000196878">
    <property type="component" value="Unassembled WGS sequence"/>
</dbReference>
<evidence type="ECO:0000259" key="7">
    <source>
        <dbReference type="Pfam" id="PF07167"/>
    </source>
</evidence>
<feature type="region of interest" description="Disordered" evidence="5">
    <location>
        <begin position="1"/>
        <end position="32"/>
    </location>
</feature>
<proteinExistence type="predicted"/>
<dbReference type="GO" id="GO:0005737">
    <property type="term" value="C:cytoplasm"/>
    <property type="evidence" value="ECO:0007669"/>
    <property type="project" value="UniProtKB-SubCell"/>
</dbReference>
<dbReference type="SUPFAM" id="SSF53474">
    <property type="entry name" value="alpha/beta-Hydrolases"/>
    <property type="match status" value="1"/>
</dbReference>
<evidence type="ECO:0000313" key="8">
    <source>
        <dbReference type="EMBL" id="OWJ76298.1"/>
    </source>
</evidence>
<keyword evidence="3" id="KW-0808">Transferase</keyword>
<evidence type="ECO:0000256" key="5">
    <source>
        <dbReference type="SAM" id="MobiDB-lite"/>
    </source>
</evidence>
<dbReference type="Pfam" id="PF00561">
    <property type="entry name" value="Abhydrolase_1"/>
    <property type="match status" value="1"/>
</dbReference>
<dbReference type="AlphaFoldDB" id="A0A212A8V8"/>
<dbReference type="NCBIfam" id="TIGR01838">
    <property type="entry name" value="PHA_synth_I"/>
    <property type="match status" value="1"/>
</dbReference>
<dbReference type="EMBL" id="NIPW01000028">
    <property type="protein sequence ID" value="OWJ76298.1"/>
    <property type="molecule type" value="Genomic_DNA"/>
</dbReference>
<name>A0A212A8V8_9RHOB</name>
<dbReference type="InterPro" id="IPR051321">
    <property type="entry name" value="PHA/PHB_synthase"/>
</dbReference>
<keyword evidence="4" id="KW-0012">Acyltransferase</keyword>
<dbReference type="Gene3D" id="3.40.50.1820">
    <property type="entry name" value="alpha/beta hydrolase"/>
    <property type="match status" value="1"/>
</dbReference>
<dbReference type="OrthoDB" id="7208816at2"/>
<accession>A0A212A8V8</accession>
<feature type="domain" description="AB hydrolase-1" evidence="6">
    <location>
        <begin position="300"/>
        <end position="514"/>
    </location>
</feature>
<gene>
    <name evidence="8" type="ORF">CDV49_14620</name>
</gene>
<dbReference type="InterPro" id="IPR000073">
    <property type="entry name" value="AB_hydrolase_1"/>
</dbReference>
<comment type="caution">
    <text evidence="8">The sequence shown here is derived from an EMBL/GenBank/DDBJ whole genome shotgun (WGS) entry which is preliminary data.</text>
</comment>
<evidence type="ECO:0000256" key="4">
    <source>
        <dbReference type="ARBA" id="ARBA00023315"/>
    </source>
</evidence>
<evidence type="ECO:0000256" key="2">
    <source>
        <dbReference type="ARBA" id="ARBA00022490"/>
    </source>
</evidence>
<reference evidence="8 9" key="1">
    <citation type="submission" date="2016-12" db="EMBL/GenBank/DDBJ databases">
        <title>Comparison of Traditional DNA-DNA Hybridization with In Silico Genomic Analysis.</title>
        <authorList>
            <person name="Nicholson A.C."/>
            <person name="Humrighouse B.W."/>
            <person name="Graziano J."/>
            <person name="Lasker B."/>
            <person name="Whitney A.M."/>
            <person name="Mcquiston J.R."/>
        </authorList>
    </citation>
    <scope>NUCLEOTIDE SEQUENCE [LARGE SCALE GENOMIC DNA]</scope>
    <source>
        <strain evidence="8 9">H2240</strain>
    </source>
</reference>
<dbReference type="PANTHER" id="PTHR36837">
    <property type="entry name" value="POLY(3-HYDROXYALKANOATE) POLYMERASE SUBUNIT PHAC"/>
    <property type="match status" value="1"/>
</dbReference>
<evidence type="ECO:0000256" key="3">
    <source>
        <dbReference type="ARBA" id="ARBA00022679"/>
    </source>
</evidence>
<organism evidence="8 9">
    <name type="scientific">Haematobacter genomosp. 1</name>
    <dbReference type="NCBI Taxonomy" id="366618"/>
    <lineage>
        <taxon>Bacteria</taxon>
        <taxon>Pseudomonadati</taxon>
        <taxon>Pseudomonadota</taxon>
        <taxon>Alphaproteobacteria</taxon>
        <taxon>Rhodobacterales</taxon>
        <taxon>Paracoccaceae</taxon>
        <taxon>Haematobacter</taxon>
    </lineage>
</organism>
<dbReference type="GO" id="GO:0016746">
    <property type="term" value="F:acyltransferase activity"/>
    <property type="evidence" value="ECO:0007669"/>
    <property type="project" value="UniProtKB-KW"/>
</dbReference>
<evidence type="ECO:0000259" key="6">
    <source>
        <dbReference type="Pfam" id="PF00561"/>
    </source>
</evidence>
<evidence type="ECO:0000313" key="9">
    <source>
        <dbReference type="Proteomes" id="UP000196878"/>
    </source>
</evidence>
<dbReference type="GO" id="GO:0042619">
    <property type="term" value="P:poly-hydroxybutyrate biosynthetic process"/>
    <property type="evidence" value="ECO:0007669"/>
    <property type="project" value="InterPro"/>
</dbReference>
<dbReference type="PANTHER" id="PTHR36837:SF5">
    <property type="entry name" value="POLY-3-HYDROXYBUTYRATE SYNTHASE"/>
    <property type="match status" value="1"/>
</dbReference>
<comment type="subcellular location">
    <subcellularLocation>
        <location evidence="1">Cytoplasm</location>
    </subcellularLocation>
</comment>
<keyword evidence="9" id="KW-1185">Reference proteome</keyword>
<dbReference type="InterPro" id="IPR010963">
    <property type="entry name" value="PHA_synth_I"/>
</dbReference>
<protein>
    <submittedName>
        <fullName evidence="8">Class I poly(R)-hydroxyalkanoic acid synthase</fullName>
    </submittedName>
</protein>
<sequence length="619" mass="68747">MTTGTRGRSRTGKATGGGDVTEPPPELTPADHLERMNESLARVEELRQRMIAALARRKPMDPGLSGPGGDLFMKAATGYMAEMMQNPGRILEHQIGYWGKAVRHYMDAQQALNTGRLTPPDDRGPRDRRFANPLWDSHPFFNYVKQQYLLSVEAAHQAVADMQLDEKERQRVDFFTRQMLDMWSPTNFFGTNPDALERAVATDGESIVKGMENLVADLEANEGELLVTLADRRAFQVGENLATTEGSIVFRNRLFELIQYSPKTETVKQLPLIIFPPWINKYYILDLKPQNSFIRWVVGQGYTVFVVSWVNPDESLADAGLDTYIEEGFLRAIETVRDITGEEQVNAVGYCIAGTTLALTLALLRKRGLNPVKSASFLTTLTDFSDQGEFTAFLSDDFVDAIERQAYEKGYLAAYFMAKTFSYLRANDLVYGPAIRSYMMGDAPPAFDLLYWNGDSTNLPARMATEYLRWLCQENRFAEEGIRLCGEVLTLSDVTVPLCAVACEADHIAAWKASFAGISRMGSGDKTFVLAESGHVAGVINPPGKDKYGHYLGTAPEGASEEWRSSAQRHSGSWWPSWEGWLRQRAGADVAARLPGTGNHPVLGDAPGEYVRAKVSAGQ</sequence>
<dbReference type="InterPro" id="IPR029058">
    <property type="entry name" value="AB_hydrolase_fold"/>
</dbReference>